<evidence type="ECO:0000259" key="3">
    <source>
        <dbReference type="Pfam" id="PF18804"/>
    </source>
</evidence>
<comment type="caution">
    <text evidence="4">The sequence shown here is derived from an EMBL/GenBank/DDBJ whole genome shotgun (WGS) entry which is preliminary data.</text>
</comment>
<gene>
    <name evidence="4" type="ORF">OUZ56_005516</name>
</gene>
<dbReference type="InterPro" id="IPR040521">
    <property type="entry name" value="KDZ"/>
</dbReference>
<name>A0ABQ9YT71_9CRUS</name>
<dbReference type="Pfam" id="PF18804">
    <property type="entry name" value="CxC3"/>
    <property type="match status" value="1"/>
</dbReference>
<accession>A0ABQ9YT71</accession>
<evidence type="ECO:0000256" key="2">
    <source>
        <dbReference type="SAM" id="MobiDB-lite"/>
    </source>
</evidence>
<dbReference type="PANTHER" id="PTHR33104:SF2">
    <property type="entry name" value="CXC3 LIKE CYSTEINE CLUSTER DOMAIN-CONTAINING PROTEIN"/>
    <property type="match status" value="1"/>
</dbReference>
<organism evidence="4 5">
    <name type="scientific">Daphnia magna</name>
    <dbReference type="NCBI Taxonomy" id="35525"/>
    <lineage>
        <taxon>Eukaryota</taxon>
        <taxon>Metazoa</taxon>
        <taxon>Ecdysozoa</taxon>
        <taxon>Arthropoda</taxon>
        <taxon>Crustacea</taxon>
        <taxon>Branchiopoda</taxon>
        <taxon>Diplostraca</taxon>
        <taxon>Cladocera</taxon>
        <taxon>Anomopoda</taxon>
        <taxon>Daphniidae</taxon>
        <taxon>Daphnia</taxon>
    </lineage>
</organism>
<evidence type="ECO:0000313" key="5">
    <source>
        <dbReference type="Proteomes" id="UP001234178"/>
    </source>
</evidence>
<feature type="coiled-coil region" evidence="1">
    <location>
        <begin position="130"/>
        <end position="157"/>
    </location>
</feature>
<dbReference type="EMBL" id="JAOYFB010000001">
    <property type="protein sequence ID" value="KAK4003761.1"/>
    <property type="molecule type" value="Genomic_DNA"/>
</dbReference>
<proteinExistence type="predicted"/>
<dbReference type="InterPro" id="IPR040564">
    <property type="entry name" value="CxC3-like"/>
</dbReference>
<protein>
    <recommendedName>
        <fullName evidence="3">CxC3 like cysteine cluster domain-containing protein</fullName>
    </recommendedName>
</protein>
<dbReference type="PANTHER" id="PTHR33104">
    <property type="entry name" value="SI:DKEY-29D5.2"/>
    <property type="match status" value="1"/>
</dbReference>
<feature type="compositionally biased region" description="Basic and acidic residues" evidence="2">
    <location>
        <begin position="13"/>
        <end position="28"/>
    </location>
</feature>
<keyword evidence="5" id="KW-1185">Reference proteome</keyword>
<reference evidence="4 5" key="1">
    <citation type="journal article" date="2023" name="Nucleic Acids Res.">
        <title>The hologenome of Daphnia magna reveals possible DNA methylation and microbiome-mediated evolution of the host genome.</title>
        <authorList>
            <person name="Chaturvedi A."/>
            <person name="Li X."/>
            <person name="Dhandapani V."/>
            <person name="Marshall H."/>
            <person name="Kissane S."/>
            <person name="Cuenca-Cambronero M."/>
            <person name="Asole G."/>
            <person name="Calvet F."/>
            <person name="Ruiz-Romero M."/>
            <person name="Marangio P."/>
            <person name="Guigo R."/>
            <person name="Rago D."/>
            <person name="Mirbahai L."/>
            <person name="Eastwood N."/>
            <person name="Colbourne J.K."/>
            <person name="Zhou J."/>
            <person name="Mallon E."/>
            <person name="Orsini L."/>
        </authorList>
    </citation>
    <scope>NUCLEOTIDE SEQUENCE [LARGE SCALE GENOMIC DNA]</scope>
    <source>
        <strain evidence="4">LRV0_1</strain>
    </source>
</reference>
<feature type="compositionally biased region" description="Polar residues" evidence="2">
    <location>
        <begin position="61"/>
        <end position="95"/>
    </location>
</feature>
<evidence type="ECO:0000313" key="4">
    <source>
        <dbReference type="EMBL" id="KAK4003761.1"/>
    </source>
</evidence>
<feature type="region of interest" description="Disordered" evidence="2">
    <location>
        <begin position="1"/>
        <end position="101"/>
    </location>
</feature>
<feature type="compositionally biased region" description="Acidic residues" evidence="2">
    <location>
        <begin position="863"/>
        <end position="904"/>
    </location>
</feature>
<dbReference type="Proteomes" id="UP001234178">
    <property type="component" value="Unassembled WGS sequence"/>
</dbReference>
<feature type="domain" description="CxC3 like cysteine cluster" evidence="3">
    <location>
        <begin position="268"/>
        <end position="379"/>
    </location>
</feature>
<sequence>MIRKGRKPTPQSEEERLQQEKEKEESQLRKAANRNAAKRAKREPKFNMGPVLGHAKELTEKSVTNNQERQLKQQAQQSSHKTQPQYNTKSSSSACNEDLDCLADPEGMNQARMDHSYANENTVNSSVFDQGSKENAIQQLREKLKELMIASELEANQAIADSVSPEIKEKKKRKSEEKDLDCLWTDVESLAFKAFEHHHGIRGFSCKNCGDQSNQIINCLDCSEKLCGKCDEKIHLQIPFHQRSFYSNTRPGKQLLPTEFVDHQGQIVVKSVFIPLCSPKCDKCDTHMSQIASYPIDAVVTPKVGRFDLNRTIFHCDNCSTNREADFTDFITSGYFPGSPVSTKYLFSFDSLRLWRHLKYLTPGTSEYKFLETIVAISADLGRRGTINKKLFKKASKLYEYFNSLLDEYVKGKRKTICRACTDKFGKPCPLGLHCDGCHKCVRRKKGIAWFGDKLIVSSENAKKVKDEINLVRPPGKNTISSKCGNSLLSAREVSTKYKKLEATGIVMASCGHDVVHTAVEMREGETFRDTFAAHIKCRDFNAKFLINDVICQYWDFVRNIGFLLPKYKYLTENMSPFLSYVHGQAHGWFYILATGRKAQGPFQNSTKCMSEGSCCWTEILHSSIPNVVGCKPVDRGQFAIHQEELIKEAFEYKSGSKRKTTTDIFTLQDELEWLHYEWINLITKTRPKTAEFVNQDLEETPLELITIEHFEEGQDLEETPLELITIEHFEEGQDLEETPLELITIEHFEEGIFPWEPASLRPYKEKFKLVDCWHKRNRNKEQIELSFLEMSQFITSVGCSINSLTTEINELKHKLSTDEILLAHILLKAQEIRRLEDLREVALSYAKFYRKDVVAEEVPQFLDDEEDDDEIQEDDDEMEEEEDEIEEEEDEIQEDEAEGLITQ</sequence>
<feature type="region of interest" description="Disordered" evidence="2">
    <location>
        <begin position="860"/>
        <end position="904"/>
    </location>
</feature>
<keyword evidence="1" id="KW-0175">Coiled coil</keyword>
<evidence type="ECO:0000256" key="1">
    <source>
        <dbReference type="SAM" id="Coils"/>
    </source>
</evidence>
<dbReference type="Pfam" id="PF18758">
    <property type="entry name" value="KDZ"/>
    <property type="match status" value="1"/>
</dbReference>